<dbReference type="STRING" id="1314785.A0A165DP62"/>
<evidence type="ECO:0000313" key="2">
    <source>
        <dbReference type="Proteomes" id="UP000076871"/>
    </source>
</evidence>
<evidence type="ECO:0000313" key="1">
    <source>
        <dbReference type="EMBL" id="KZT05318.1"/>
    </source>
</evidence>
<keyword evidence="2" id="KW-1185">Reference proteome</keyword>
<protein>
    <submittedName>
        <fullName evidence="1">Uncharacterized protein</fullName>
    </submittedName>
</protein>
<name>A0A165DP62_9APHY</name>
<accession>A0A165DP62</accession>
<organism evidence="1 2">
    <name type="scientific">Laetiporus sulphureus 93-53</name>
    <dbReference type="NCBI Taxonomy" id="1314785"/>
    <lineage>
        <taxon>Eukaryota</taxon>
        <taxon>Fungi</taxon>
        <taxon>Dikarya</taxon>
        <taxon>Basidiomycota</taxon>
        <taxon>Agaricomycotina</taxon>
        <taxon>Agaricomycetes</taxon>
        <taxon>Polyporales</taxon>
        <taxon>Laetiporus</taxon>
    </lineage>
</organism>
<sequence>IKDSVFPSMVKHLAESFRAWRCYGSLDLFITFDQWTLNQWSQDMTLFQMPLGSLCLTSIPMGCTNPMQIMHGDVMHIL</sequence>
<dbReference type="GeneID" id="63821631"/>
<dbReference type="InParanoid" id="A0A165DP62"/>
<dbReference type="RefSeq" id="XP_040763058.1">
    <property type="nucleotide sequence ID" value="XM_040904601.1"/>
</dbReference>
<gene>
    <name evidence="1" type="ORF">LAESUDRAFT_656197</name>
</gene>
<dbReference type="EMBL" id="KV427631">
    <property type="protein sequence ID" value="KZT05318.1"/>
    <property type="molecule type" value="Genomic_DNA"/>
</dbReference>
<proteinExistence type="predicted"/>
<reference evidence="1 2" key="1">
    <citation type="journal article" date="2016" name="Mol. Biol. Evol.">
        <title>Comparative Genomics of Early-Diverging Mushroom-Forming Fungi Provides Insights into the Origins of Lignocellulose Decay Capabilities.</title>
        <authorList>
            <person name="Nagy L.G."/>
            <person name="Riley R."/>
            <person name="Tritt A."/>
            <person name="Adam C."/>
            <person name="Daum C."/>
            <person name="Floudas D."/>
            <person name="Sun H."/>
            <person name="Yadav J.S."/>
            <person name="Pangilinan J."/>
            <person name="Larsson K.H."/>
            <person name="Matsuura K."/>
            <person name="Barry K."/>
            <person name="Labutti K."/>
            <person name="Kuo R."/>
            <person name="Ohm R.A."/>
            <person name="Bhattacharya S.S."/>
            <person name="Shirouzu T."/>
            <person name="Yoshinaga Y."/>
            <person name="Martin F.M."/>
            <person name="Grigoriev I.V."/>
            <person name="Hibbett D.S."/>
        </authorList>
    </citation>
    <scope>NUCLEOTIDE SEQUENCE [LARGE SCALE GENOMIC DNA]</scope>
    <source>
        <strain evidence="1 2">93-53</strain>
    </source>
</reference>
<dbReference type="AlphaFoldDB" id="A0A165DP62"/>
<dbReference type="OrthoDB" id="3049860at2759"/>
<feature type="non-terminal residue" evidence="1">
    <location>
        <position position="1"/>
    </location>
</feature>
<dbReference type="Proteomes" id="UP000076871">
    <property type="component" value="Unassembled WGS sequence"/>
</dbReference>